<dbReference type="FunFam" id="3.90.70.10:FF:000119">
    <property type="entry name" value="Ubiquitin specific peptidase 36"/>
    <property type="match status" value="1"/>
</dbReference>
<feature type="compositionally biased region" description="Polar residues" evidence="14">
    <location>
        <begin position="944"/>
        <end position="958"/>
    </location>
</feature>
<dbReference type="EMBL" id="QCYY01000915">
    <property type="protein sequence ID" value="ROT81810.1"/>
    <property type="molecule type" value="Genomic_DNA"/>
</dbReference>
<feature type="region of interest" description="Disordered" evidence="14">
    <location>
        <begin position="441"/>
        <end position="467"/>
    </location>
</feature>
<feature type="compositionally biased region" description="Basic and acidic residues" evidence="14">
    <location>
        <begin position="734"/>
        <end position="747"/>
    </location>
</feature>
<feature type="compositionally biased region" description="Basic and acidic residues" evidence="14">
    <location>
        <begin position="990"/>
        <end position="1006"/>
    </location>
</feature>
<dbReference type="PANTHER" id="PTHR24006:SF758">
    <property type="entry name" value="UBIQUITIN CARBOXYL-TERMINAL HYDROLASE 36"/>
    <property type="match status" value="1"/>
</dbReference>
<feature type="compositionally biased region" description="Polar residues" evidence="14">
    <location>
        <begin position="454"/>
        <end position="463"/>
    </location>
</feature>
<dbReference type="InterPro" id="IPR038765">
    <property type="entry name" value="Papain-like_cys_pep_sf"/>
</dbReference>
<dbReference type="PROSITE" id="PS00973">
    <property type="entry name" value="USP_2"/>
    <property type="match status" value="1"/>
</dbReference>
<feature type="compositionally biased region" description="Basic and acidic residues" evidence="14">
    <location>
        <begin position="1142"/>
        <end position="1166"/>
    </location>
</feature>
<feature type="compositionally biased region" description="Polar residues" evidence="14">
    <location>
        <begin position="724"/>
        <end position="733"/>
    </location>
</feature>
<evidence type="ECO:0000256" key="11">
    <source>
        <dbReference type="ARBA" id="ARBA00042154"/>
    </source>
</evidence>
<dbReference type="STRING" id="6689.A0A423TZC4"/>
<evidence type="ECO:0000259" key="15">
    <source>
        <dbReference type="PROSITE" id="PS50235"/>
    </source>
</evidence>
<evidence type="ECO:0000256" key="7">
    <source>
        <dbReference type="ARBA" id="ARBA00022801"/>
    </source>
</evidence>
<dbReference type="AlphaFoldDB" id="A0A423TZC4"/>
<organism evidence="16 17">
    <name type="scientific">Penaeus vannamei</name>
    <name type="common">Whiteleg shrimp</name>
    <name type="synonym">Litopenaeus vannamei</name>
    <dbReference type="NCBI Taxonomy" id="6689"/>
    <lineage>
        <taxon>Eukaryota</taxon>
        <taxon>Metazoa</taxon>
        <taxon>Ecdysozoa</taxon>
        <taxon>Arthropoda</taxon>
        <taxon>Crustacea</taxon>
        <taxon>Multicrustacea</taxon>
        <taxon>Malacostraca</taxon>
        <taxon>Eumalacostraca</taxon>
        <taxon>Eucarida</taxon>
        <taxon>Decapoda</taxon>
        <taxon>Dendrobranchiata</taxon>
        <taxon>Penaeoidea</taxon>
        <taxon>Penaeidae</taxon>
        <taxon>Penaeus</taxon>
    </lineage>
</organism>
<feature type="compositionally biased region" description="Basic and acidic residues" evidence="14">
    <location>
        <begin position="758"/>
        <end position="769"/>
    </location>
</feature>
<dbReference type="GO" id="GO:0006508">
    <property type="term" value="P:proteolysis"/>
    <property type="evidence" value="ECO:0007669"/>
    <property type="project" value="UniProtKB-KW"/>
</dbReference>
<keyword evidence="7 16" id="KW-0378">Hydrolase</keyword>
<dbReference type="Gene3D" id="3.90.70.10">
    <property type="entry name" value="Cysteine proteinases"/>
    <property type="match status" value="1"/>
</dbReference>
<feature type="compositionally biased region" description="Polar residues" evidence="14">
    <location>
        <begin position="786"/>
        <end position="795"/>
    </location>
</feature>
<evidence type="ECO:0000256" key="4">
    <source>
        <dbReference type="ARBA" id="ARBA00012759"/>
    </source>
</evidence>
<dbReference type="PROSITE" id="PS00972">
    <property type="entry name" value="USP_1"/>
    <property type="match status" value="1"/>
</dbReference>
<feature type="region of interest" description="Disordered" evidence="14">
    <location>
        <begin position="1128"/>
        <end position="1221"/>
    </location>
</feature>
<feature type="region of interest" description="Disordered" evidence="14">
    <location>
        <begin position="1233"/>
        <end position="1273"/>
    </location>
</feature>
<keyword evidence="8" id="KW-0788">Thiol protease</keyword>
<evidence type="ECO:0000256" key="5">
    <source>
        <dbReference type="ARBA" id="ARBA00022670"/>
    </source>
</evidence>
<feature type="compositionally biased region" description="Low complexity" evidence="14">
    <location>
        <begin position="1018"/>
        <end position="1037"/>
    </location>
</feature>
<evidence type="ECO:0000313" key="16">
    <source>
        <dbReference type="EMBL" id="ROT81810.1"/>
    </source>
</evidence>
<evidence type="ECO:0000256" key="3">
    <source>
        <dbReference type="ARBA" id="ARBA00009085"/>
    </source>
</evidence>
<reference evidence="16 17" key="1">
    <citation type="submission" date="2018-04" db="EMBL/GenBank/DDBJ databases">
        <authorList>
            <person name="Zhang X."/>
            <person name="Yuan J."/>
            <person name="Li F."/>
            <person name="Xiang J."/>
        </authorList>
    </citation>
    <scope>NUCLEOTIDE SEQUENCE [LARGE SCALE GENOMIC DNA]</scope>
    <source>
        <tissue evidence="16">Muscle</tissue>
    </source>
</reference>
<feature type="compositionally biased region" description="Polar residues" evidence="14">
    <location>
        <begin position="1188"/>
        <end position="1201"/>
    </location>
</feature>
<keyword evidence="6" id="KW-0833">Ubl conjugation pathway</keyword>
<feature type="domain" description="USP" evidence="15">
    <location>
        <begin position="131"/>
        <end position="419"/>
    </location>
</feature>
<dbReference type="GO" id="GO:0005829">
    <property type="term" value="C:cytosol"/>
    <property type="evidence" value="ECO:0007669"/>
    <property type="project" value="TreeGrafter"/>
</dbReference>
<feature type="compositionally biased region" description="Low complexity" evidence="14">
    <location>
        <begin position="1206"/>
        <end position="1217"/>
    </location>
</feature>
<feature type="region of interest" description="Disordered" evidence="14">
    <location>
        <begin position="503"/>
        <end position="665"/>
    </location>
</feature>
<feature type="compositionally biased region" description="Basic and acidic residues" evidence="14">
    <location>
        <begin position="1048"/>
        <end position="1061"/>
    </location>
</feature>
<feature type="compositionally biased region" description="Basic and acidic residues" evidence="14">
    <location>
        <begin position="924"/>
        <end position="940"/>
    </location>
</feature>
<dbReference type="Proteomes" id="UP000283509">
    <property type="component" value="Unassembled WGS sequence"/>
</dbReference>
<feature type="compositionally biased region" description="Basic residues" evidence="14">
    <location>
        <begin position="1249"/>
        <end position="1273"/>
    </location>
</feature>
<comment type="subcellular location">
    <subcellularLocation>
        <location evidence="2">Nucleus</location>
        <location evidence="2">Nucleolus</location>
    </subcellularLocation>
</comment>
<comment type="caution">
    <text evidence="16">The sequence shown here is derived from an EMBL/GenBank/DDBJ whole genome shotgun (WGS) entry which is preliminary data.</text>
</comment>
<feature type="compositionally biased region" description="Basic and acidic residues" evidence="14">
    <location>
        <begin position="959"/>
        <end position="972"/>
    </location>
</feature>
<feature type="compositionally biased region" description="Basic and acidic residues" evidence="14">
    <location>
        <begin position="587"/>
        <end position="620"/>
    </location>
</feature>
<feature type="compositionally biased region" description="Polar residues" evidence="14">
    <location>
        <begin position="504"/>
        <end position="517"/>
    </location>
</feature>
<evidence type="ECO:0000256" key="6">
    <source>
        <dbReference type="ARBA" id="ARBA00022786"/>
    </source>
</evidence>
<dbReference type="InterPro" id="IPR028889">
    <property type="entry name" value="USP"/>
</dbReference>
<evidence type="ECO:0000256" key="13">
    <source>
        <dbReference type="ARBA" id="ARBA00043009"/>
    </source>
</evidence>
<reference evidence="16 17" key="2">
    <citation type="submission" date="2019-01" db="EMBL/GenBank/DDBJ databases">
        <title>The decoding of complex shrimp genome reveals the adaptation for benthos swimmer, frequently molting mechanism and breeding impact on genome.</title>
        <authorList>
            <person name="Sun Y."/>
            <person name="Gao Y."/>
            <person name="Yu Y."/>
        </authorList>
    </citation>
    <scope>NUCLEOTIDE SEQUENCE [LARGE SCALE GENOMIC DNA]</scope>
    <source>
        <tissue evidence="16">Muscle</tissue>
    </source>
</reference>
<comment type="catalytic activity">
    <reaction evidence="1">
        <text>Thiol-dependent hydrolysis of ester, thioester, amide, peptide and isopeptide bonds formed by the C-terminal Gly of ubiquitin (a 76-residue protein attached to proteins as an intracellular targeting signal).</text>
        <dbReference type="EC" id="3.4.19.12"/>
    </reaction>
</comment>
<dbReference type="PROSITE" id="PS50235">
    <property type="entry name" value="USP_3"/>
    <property type="match status" value="1"/>
</dbReference>
<dbReference type="InterPro" id="IPR050164">
    <property type="entry name" value="Peptidase_C19"/>
</dbReference>
<dbReference type="GO" id="GO:0004843">
    <property type="term" value="F:cysteine-type deubiquitinase activity"/>
    <property type="evidence" value="ECO:0007669"/>
    <property type="project" value="UniProtKB-EC"/>
</dbReference>
<dbReference type="SUPFAM" id="SSF54001">
    <property type="entry name" value="Cysteine proteinases"/>
    <property type="match status" value="1"/>
</dbReference>
<comment type="similarity">
    <text evidence="3">Belongs to the peptidase C19 family.</text>
</comment>
<feature type="compositionally biased region" description="Basic and acidic residues" evidence="14">
    <location>
        <begin position="1176"/>
        <end position="1186"/>
    </location>
</feature>
<evidence type="ECO:0000313" key="17">
    <source>
        <dbReference type="Proteomes" id="UP000283509"/>
    </source>
</evidence>
<name>A0A423TZC4_PENVA</name>
<dbReference type="InterPro" id="IPR001394">
    <property type="entry name" value="Peptidase_C19_UCH"/>
</dbReference>
<feature type="compositionally biased region" description="Basic and acidic residues" evidence="14">
    <location>
        <begin position="1080"/>
        <end position="1108"/>
    </location>
</feature>
<feature type="region of interest" description="Disordered" evidence="14">
    <location>
        <begin position="702"/>
        <end position="804"/>
    </location>
</feature>
<keyword evidence="5" id="KW-0645">Protease</keyword>
<dbReference type="PANTHER" id="PTHR24006">
    <property type="entry name" value="UBIQUITIN CARBOXYL-TERMINAL HYDROLASE"/>
    <property type="match status" value="1"/>
</dbReference>
<feature type="compositionally biased region" description="Low complexity" evidence="14">
    <location>
        <begin position="648"/>
        <end position="663"/>
    </location>
</feature>
<proteinExistence type="inferred from homology"/>
<evidence type="ECO:0000256" key="14">
    <source>
        <dbReference type="SAM" id="MobiDB-lite"/>
    </source>
</evidence>
<evidence type="ECO:0000256" key="9">
    <source>
        <dbReference type="ARBA" id="ARBA00039432"/>
    </source>
</evidence>
<dbReference type="GO" id="GO:0042981">
    <property type="term" value="P:regulation of apoptotic process"/>
    <property type="evidence" value="ECO:0007669"/>
    <property type="project" value="TreeGrafter"/>
</dbReference>
<dbReference type="GO" id="GO:0016579">
    <property type="term" value="P:protein deubiquitination"/>
    <property type="evidence" value="ECO:0007669"/>
    <property type="project" value="InterPro"/>
</dbReference>
<evidence type="ECO:0000256" key="8">
    <source>
        <dbReference type="ARBA" id="ARBA00022807"/>
    </source>
</evidence>
<feature type="region of interest" description="Disordered" evidence="14">
    <location>
        <begin position="77"/>
        <end position="104"/>
    </location>
</feature>
<gene>
    <name evidence="16" type="ORF">C7M84_025037</name>
</gene>
<dbReference type="GO" id="GO:0005730">
    <property type="term" value="C:nucleolus"/>
    <property type="evidence" value="ECO:0007669"/>
    <property type="project" value="UniProtKB-SubCell"/>
</dbReference>
<feature type="compositionally biased region" description="Acidic residues" evidence="14">
    <location>
        <begin position="1038"/>
        <end position="1047"/>
    </location>
</feature>
<feature type="compositionally biased region" description="Polar residues" evidence="14">
    <location>
        <begin position="863"/>
        <end position="886"/>
    </location>
</feature>
<keyword evidence="17" id="KW-1185">Reference proteome</keyword>
<dbReference type="OrthoDB" id="420187at2759"/>
<sequence length="1273" mass="141280">MPASSAEVIGAALQSAFQHKPADTAPSSLHKKNHIEDQLVASSKQVLLNHVEYDRVGTQQSMVLTSLKTKYVNLTASATTTPDSPPGSMAHAQHHKQSSAAKEDQLDDPKFVLWSRDKVTLGWRKTFPPGAGMVNLGNTCYMNSSLQALFHIPAMANWLLEDLSNHTQRCEANSSNASYCSVCAMMRTLRQTLDRSNNVIKPSLIHHKLKSIGKTLMYGRQEDAHEFIKLLLDHMEKSYLSFRLICPLCRHVSTTFSHFQDLVLDIRSVNSVDEALNLHFRKETLDADNAYKCERCHKKVPATKRHLIERAPHVLLIQLKRFTYSGGKISKHINIQKTIDISRFVNGVQKQGGAGSGPYQYRLTSMVIHIGGSQHGGHYTAVAESSSGTMFEFDDSSVRSISVQSALLRNPYILFYEMVRKPKDQVGIKQVVRQSSEKALIRQNSDGIPKPLPTSHSASSVTNGYGRVTDSLGEAITKNGHQAPNKPPLPTHKERDKISFGLKFNQSNSKSDGTSKPNKIILKPGTTSLLGTKSSTSSNSLFSSKPSVSSLSTSSPPSSTPNKNSAAQKPLSSLVPYLDDSEESESDDSKRGPMNGHKEKFLQNGKAKCDEHQKNVKENGVKMNGCLHNKNIEKSANSDNKSSKNNDSESGAKSSISSSKGGITAPFLPRSLQVITSANQLHTSSESSKGKSDLGWTVSDAALHSPSESSNSSAGGCHAASFTVVDQPTSSKNDQIKHQPQELEKLQHQGWTVTVRRQRPELEKSHSHDSVLPGPSHKKDEPDSASLRSKASVDSTRSDRSTKSMKKSIFSLFTCVTSARSPDSPEDDQPEALPPHSETQQSSKSKHPEGQAKLAEPEEDLSNDTLVSHNPSKCKNNATNGKQNVLENGHSLGKGDVDSEADTPQSKRIRDRDDNEPSSPSKKCRPEDKMKVNKKSENDLAKNGSVSSVSKNGLSNNYDKSKNVQCSDHDSSKNGVTHESAKTKNGYADGGERENSKSGKSKKEGKSVLCNSGEAPKATLDSSSSASASSLTGSSDSESSEGEEDPEGTEHWVEKTKETVGKAKINPNAHVVHWNGSLKDLSHTLIRDREKDGPKEFEKRKTGMWDGSRDTDVVDELRRAGSFAFGTKVNSWGGNRGAIDQEFQKDRNEAKKRTADDLYNEEFDRGRTKKVKKSKKPWEDNQRWDRSNAFQKVQDYRNSGSWAPHNNYQNQYANSSQHFNNHYPREQYWDRNRDRHHQRYNNNNNKPWNKFHKREHKFHKKHKEKYKHWDRRD</sequence>
<evidence type="ECO:0000256" key="2">
    <source>
        <dbReference type="ARBA" id="ARBA00004604"/>
    </source>
</evidence>
<evidence type="ECO:0000256" key="10">
    <source>
        <dbReference type="ARBA" id="ARBA00041300"/>
    </source>
</evidence>
<dbReference type="Pfam" id="PF00443">
    <property type="entry name" value="UCH"/>
    <property type="match status" value="1"/>
</dbReference>
<dbReference type="InterPro" id="IPR018200">
    <property type="entry name" value="USP_CS"/>
</dbReference>
<evidence type="ECO:0000256" key="1">
    <source>
        <dbReference type="ARBA" id="ARBA00000707"/>
    </source>
</evidence>
<evidence type="ECO:0000256" key="12">
    <source>
        <dbReference type="ARBA" id="ARBA00042420"/>
    </source>
</evidence>
<feature type="compositionally biased region" description="Low complexity" evidence="14">
    <location>
        <begin position="526"/>
        <end position="565"/>
    </location>
</feature>
<feature type="region of interest" description="Disordered" evidence="14">
    <location>
        <begin position="818"/>
        <end position="1108"/>
    </location>
</feature>
<accession>A0A423TZC4</accession>
<protein>
    <recommendedName>
        <fullName evidence="9">Ubiquitin carboxyl-terminal hydrolase 36</fullName>
        <ecNumber evidence="4">3.4.19.12</ecNumber>
    </recommendedName>
    <alternativeName>
        <fullName evidence="12">Deubiquitinating enzyme 36</fullName>
    </alternativeName>
    <alternativeName>
        <fullName evidence="11">Protein scrawny</fullName>
    </alternativeName>
    <alternativeName>
        <fullName evidence="10">Ubiquitin thioesterase 36</fullName>
    </alternativeName>
    <alternativeName>
        <fullName evidence="13">Ubiquitin-specific-processing protease 36</fullName>
    </alternativeName>
</protein>
<dbReference type="EC" id="3.4.19.12" evidence="4"/>